<dbReference type="AlphaFoldDB" id="A0A1H0EIN6"/>
<dbReference type="GO" id="GO:0006436">
    <property type="term" value="P:tryptophanyl-tRNA aminoacylation"/>
    <property type="evidence" value="ECO:0007669"/>
    <property type="project" value="UniProtKB-UniRule"/>
</dbReference>
<evidence type="ECO:0000313" key="12">
    <source>
        <dbReference type="EMBL" id="SDM99107.1"/>
    </source>
</evidence>
<dbReference type="InterPro" id="IPR002306">
    <property type="entry name" value="Trp-tRNA-ligase"/>
</dbReference>
<keyword evidence="5 10" id="KW-0067">ATP-binding</keyword>
<dbReference type="RefSeq" id="WP_092537548.1">
    <property type="nucleotide sequence ID" value="NZ_FNHU01000010.1"/>
</dbReference>
<proteinExistence type="inferred from homology"/>
<comment type="similarity">
    <text evidence="1 10">Belongs to the class-I aminoacyl-tRNA synthetase family.</text>
</comment>
<evidence type="ECO:0000313" key="13">
    <source>
        <dbReference type="EMBL" id="SDN82268.1"/>
    </source>
</evidence>
<comment type="catalytic activity">
    <reaction evidence="8">
        <text>tRNA(Trp) + L-tryptophan + ATP = L-tryptophyl-tRNA(Trp) + AMP + diphosphate + H(+)</text>
        <dbReference type="Rhea" id="RHEA:24080"/>
        <dbReference type="Rhea" id="RHEA-COMP:9671"/>
        <dbReference type="Rhea" id="RHEA-COMP:9705"/>
        <dbReference type="ChEBI" id="CHEBI:15378"/>
        <dbReference type="ChEBI" id="CHEBI:30616"/>
        <dbReference type="ChEBI" id="CHEBI:33019"/>
        <dbReference type="ChEBI" id="CHEBI:57912"/>
        <dbReference type="ChEBI" id="CHEBI:78442"/>
        <dbReference type="ChEBI" id="CHEBI:78535"/>
        <dbReference type="ChEBI" id="CHEBI:456215"/>
        <dbReference type="EC" id="6.1.1.2"/>
    </reaction>
</comment>
<keyword evidence="3 10" id="KW-0436">Ligase</keyword>
<feature type="compositionally biased region" description="Polar residues" evidence="11">
    <location>
        <begin position="1"/>
        <end position="18"/>
    </location>
</feature>
<dbReference type="GO" id="GO:0004830">
    <property type="term" value="F:tryptophan-tRNA ligase activity"/>
    <property type="evidence" value="ECO:0007669"/>
    <property type="project" value="UniProtKB-UniRule"/>
</dbReference>
<evidence type="ECO:0000256" key="7">
    <source>
        <dbReference type="ARBA" id="ARBA00023146"/>
    </source>
</evidence>
<dbReference type="PRINTS" id="PR01039">
    <property type="entry name" value="TRNASYNTHTRP"/>
</dbReference>
<accession>A0A1H0EIN6</accession>
<dbReference type="Gene3D" id="1.10.240.10">
    <property type="entry name" value="Tyrosyl-Transfer RNA Synthetase"/>
    <property type="match status" value="1"/>
</dbReference>
<dbReference type="EMBL" id="FNIM01000016">
    <property type="protein sequence ID" value="SDN82268.1"/>
    <property type="molecule type" value="Genomic_DNA"/>
</dbReference>
<dbReference type="EMBL" id="FNHU01000010">
    <property type="protein sequence ID" value="SDM99107.1"/>
    <property type="molecule type" value="Genomic_DNA"/>
</dbReference>
<reference evidence="13 15" key="1">
    <citation type="submission" date="2016-10" db="EMBL/GenBank/DDBJ databases">
        <authorList>
            <person name="de Groot N.N."/>
        </authorList>
    </citation>
    <scope>NUCLEOTIDE SEQUENCE [LARGE SCALE GENOMIC DNA]</scope>
    <source>
        <strain evidence="13">DSM 27982</strain>
        <strain evidence="12 15">KPR-7B</strain>
    </source>
</reference>
<dbReference type="PANTHER" id="PTHR43766">
    <property type="entry name" value="TRYPTOPHAN--TRNA LIGASE, MITOCHONDRIAL"/>
    <property type="match status" value="1"/>
</dbReference>
<dbReference type="SUPFAM" id="SSF52374">
    <property type="entry name" value="Nucleotidylyl transferase"/>
    <property type="match status" value="1"/>
</dbReference>
<dbReference type="GO" id="GO:0005524">
    <property type="term" value="F:ATP binding"/>
    <property type="evidence" value="ECO:0007669"/>
    <property type="project" value="UniProtKB-KW"/>
</dbReference>
<evidence type="ECO:0000256" key="10">
    <source>
        <dbReference type="RuleBase" id="RU363036"/>
    </source>
</evidence>
<organism evidence="13 14">
    <name type="scientific">Actinomyces ruminicola</name>
    <dbReference type="NCBI Taxonomy" id="332524"/>
    <lineage>
        <taxon>Bacteria</taxon>
        <taxon>Bacillati</taxon>
        <taxon>Actinomycetota</taxon>
        <taxon>Actinomycetes</taxon>
        <taxon>Actinomycetales</taxon>
        <taxon>Actinomycetaceae</taxon>
        <taxon>Actinomyces</taxon>
    </lineage>
</organism>
<dbReference type="InterPro" id="IPR001412">
    <property type="entry name" value="aa-tRNA-synth_I_CS"/>
</dbReference>
<dbReference type="EC" id="6.1.1.2" evidence="2 9"/>
<dbReference type="Proteomes" id="UP000199671">
    <property type="component" value="Unassembled WGS sequence"/>
</dbReference>
<reference evidence="14" key="2">
    <citation type="submission" date="2016-10" db="EMBL/GenBank/DDBJ databases">
        <authorList>
            <person name="Varghese N."/>
            <person name="Submissions S."/>
        </authorList>
    </citation>
    <scope>NUCLEOTIDE SEQUENCE [LARGE SCALE GENOMIC DNA]</scope>
    <source>
        <strain evidence="14">DSM 27982</strain>
    </source>
</reference>
<keyword evidence="4 10" id="KW-0547">Nucleotide-binding</keyword>
<keyword evidence="7 10" id="KW-0030">Aminoacyl-tRNA synthetase</keyword>
<dbReference type="OrthoDB" id="9801042at2"/>
<name>A0A1H0EIN6_9ACTO</name>
<evidence type="ECO:0000256" key="8">
    <source>
        <dbReference type="ARBA" id="ARBA00049929"/>
    </source>
</evidence>
<evidence type="ECO:0000256" key="2">
    <source>
        <dbReference type="ARBA" id="ARBA00013161"/>
    </source>
</evidence>
<dbReference type="Gene3D" id="3.40.50.620">
    <property type="entry name" value="HUPs"/>
    <property type="match status" value="1"/>
</dbReference>
<dbReference type="InterPro" id="IPR002305">
    <property type="entry name" value="aa-tRNA-synth_Ic"/>
</dbReference>
<evidence type="ECO:0000256" key="5">
    <source>
        <dbReference type="ARBA" id="ARBA00022840"/>
    </source>
</evidence>
<keyword evidence="14" id="KW-1185">Reference proteome</keyword>
<sequence length="384" mass="41735">MTQHDVTAGSPSPSNAANGTDAGEALSRSTDAASLARSLARSAEIEADLDVNPGRYRMLTGVRPTGNMHLGHYFGTMHSWQPIQDRGVDTWILVADYQVITDRDGVGPIRERVLSLMADTLAVGVDPQRSTIFAHSAVPAANQLMLPFLSLVTESELHRNPTVKAELEATNGRAMTGLMLTYPVHQAADILFCQANLVPVGKDQLPHLEQARMIAQRFDKRYGRAVKEHPVFRRPEALLSQAPLLLGLDGEKMSKSRQNTIELRMSADETAKLLKKAKTDSDRHITYDPEGRPEVANLLTLASLCGAGEPQALAEQIGDGGAGTLKRITTEAVNEFFAPIRARRAELAANEDYLLKVLAAGNAKANEVAEQTLDAVRAAMHMNY</sequence>
<dbReference type="InterPro" id="IPR050203">
    <property type="entry name" value="Trp-tRNA_synthetase"/>
</dbReference>
<dbReference type="STRING" id="332524.SAMN04487766_11047"/>
<evidence type="ECO:0000256" key="1">
    <source>
        <dbReference type="ARBA" id="ARBA00005594"/>
    </source>
</evidence>
<dbReference type="InterPro" id="IPR014729">
    <property type="entry name" value="Rossmann-like_a/b/a_fold"/>
</dbReference>
<dbReference type="PROSITE" id="PS00178">
    <property type="entry name" value="AA_TRNA_LIGASE_I"/>
    <property type="match status" value="1"/>
</dbReference>
<evidence type="ECO:0000256" key="6">
    <source>
        <dbReference type="ARBA" id="ARBA00022917"/>
    </source>
</evidence>
<evidence type="ECO:0000256" key="3">
    <source>
        <dbReference type="ARBA" id="ARBA00022598"/>
    </source>
</evidence>
<evidence type="ECO:0000313" key="14">
    <source>
        <dbReference type="Proteomes" id="UP000198541"/>
    </source>
</evidence>
<dbReference type="Proteomes" id="UP000198541">
    <property type="component" value="Unassembled WGS sequence"/>
</dbReference>
<dbReference type="NCBIfam" id="TIGR00233">
    <property type="entry name" value="trpS"/>
    <property type="match status" value="1"/>
</dbReference>
<dbReference type="Pfam" id="PF00579">
    <property type="entry name" value="tRNA-synt_1b"/>
    <property type="match status" value="1"/>
</dbReference>
<feature type="region of interest" description="Disordered" evidence="11">
    <location>
        <begin position="1"/>
        <end position="29"/>
    </location>
</feature>
<dbReference type="GO" id="GO:0005737">
    <property type="term" value="C:cytoplasm"/>
    <property type="evidence" value="ECO:0007669"/>
    <property type="project" value="UniProtKB-UniRule"/>
</dbReference>
<evidence type="ECO:0000313" key="15">
    <source>
        <dbReference type="Proteomes" id="UP000199671"/>
    </source>
</evidence>
<dbReference type="PANTHER" id="PTHR43766:SF1">
    <property type="entry name" value="TRYPTOPHAN--TRNA LIGASE, MITOCHONDRIAL"/>
    <property type="match status" value="1"/>
</dbReference>
<protein>
    <recommendedName>
        <fullName evidence="2 9">Tryptophan--tRNA ligase</fullName>
        <ecNumber evidence="2 9">6.1.1.2</ecNumber>
    </recommendedName>
</protein>
<evidence type="ECO:0000256" key="4">
    <source>
        <dbReference type="ARBA" id="ARBA00022741"/>
    </source>
</evidence>
<evidence type="ECO:0000256" key="11">
    <source>
        <dbReference type="SAM" id="MobiDB-lite"/>
    </source>
</evidence>
<dbReference type="FunFam" id="1.10.240.10:FF:000005">
    <property type="entry name" value="Tryptophan--tRNA ligase"/>
    <property type="match status" value="1"/>
</dbReference>
<keyword evidence="6 10" id="KW-0648">Protein biosynthesis</keyword>
<gene>
    <name evidence="12" type="ORF">SAMN04487766_11047</name>
    <name evidence="13" type="ORF">SAMN05216355_11632</name>
</gene>
<evidence type="ECO:0000256" key="9">
    <source>
        <dbReference type="NCBIfam" id="TIGR00233"/>
    </source>
</evidence>